<comment type="caution">
    <text evidence="2">The sequence shown here is derived from an EMBL/GenBank/DDBJ whole genome shotgun (WGS) entry which is preliminary data.</text>
</comment>
<proteinExistence type="predicted"/>
<organism evidence="2 3">
    <name type="scientific">Paenibacillus albidus</name>
    <dbReference type="NCBI Taxonomy" id="2041023"/>
    <lineage>
        <taxon>Bacteria</taxon>
        <taxon>Bacillati</taxon>
        <taxon>Bacillota</taxon>
        <taxon>Bacilli</taxon>
        <taxon>Bacillales</taxon>
        <taxon>Paenibacillaceae</taxon>
        <taxon>Paenibacillus</taxon>
    </lineage>
</organism>
<feature type="transmembrane region" description="Helical" evidence="1">
    <location>
        <begin position="115"/>
        <end position="136"/>
    </location>
</feature>
<sequence>MFYPISLLIPLMVMLPNLLFVRFKPQNVRAGTKKNPILIAAEGVGRFAVMIVPLFFQVHLHASYEIIALLMMSCSLFMYYLGWGRYYSNLREYKLLFAPMLGIPVPLAIAPSLYFLFSAVILHSGYMVIFSVIFAVGHITNSLRDYYAALD</sequence>
<reference evidence="2" key="2">
    <citation type="submission" date="2020-09" db="EMBL/GenBank/DDBJ databases">
        <authorList>
            <person name="Sun Q."/>
            <person name="Zhou Y."/>
        </authorList>
    </citation>
    <scope>NUCLEOTIDE SEQUENCE</scope>
    <source>
        <strain evidence="2">CGMCC 1.16134</strain>
    </source>
</reference>
<keyword evidence="3" id="KW-1185">Reference proteome</keyword>
<accession>A0A917D4J3</accession>
<reference evidence="2" key="1">
    <citation type="journal article" date="2014" name="Int. J. Syst. Evol. Microbiol.">
        <title>Complete genome sequence of Corynebacterium casei LMG S-19264T (=DSM 44701T), isolated from a smear-ripened cheese.</title>
        <authorList>
            <consortium name="US DOE Joint Genome Institute (JGI-PGF)"/>
            <person name="Walter F."/>
            <person name="Albersmeier A."/>
            <person name="Kalinowski J."/>
            <person name="Ruckert C."/>
        </authorList>
    </citation>
    <scope>NUCLEOTIDE SEQUENCE</scope>
    <source>
        <strain evidence="2">CGMCC 1.16134</strain>
    </source>
</reference>
<dbReference type="EMBL" id="BMKR01000055">
    <property type="protein sequence ID" value="GGG12084.1"/>
    <property type="molecule type" value="Genomic_DNA"/>
</dbReference>
<protein>
    <submittedName>
        <fullName evidence="2">Uncharacterized protein</fullName>
    </submittedName>
</protein>
<dbReference type="Proteomes" id="UP000637643">
    <property type="component" value="Unassembled WGS sequence"/>
</dbReference>
<gene>
    <name evidence="2" type="ORF">GCM10010912_65640</name>
</gene>
<dbReference type="AlphaFoldDB" id="A0A917D4J3"/>
<name>A0A917D4J3_9BACL</name>
<feature type="transmembrane region" description="Helical" evidence="1">
    <location>
        <begin position="35"/>
        <end position="56"/>
    </location>
</feature>
<dbReference type="RefSeq" id="WP_189032223.1">
    <property type="nucleotide sequence ID" value="NZ_BMKR01000055.1"/>
</dbReference>
<evidence type="ECO:0000313" key="2">
    <source>
        <dbReference type="EMBL" id="GGG12084.1"/>
    </source>
</evidence>
<evidence type="ECO:0000313" key="3">
    <source>
        <dbReference type="Proteomes" id="UP000637643"/>
    </source>
</evidence>
<feature type="transmembrane region" description="Helical" evidence="1">
    <location>
        <begin position="62"/>
        <end position="81"/>
    </location>
</feature>
<keyword evidence="1" id="KW-0812">Transmembrane</keyword>
<feature type="transmembrane region" description="Helical" evidence="1">
    <location>
        <begin position="93"/>
        <end position="109"/>
    </location>
</feature>
<feature type="transmembrane region" description="Helical" evidence="1">
    <location>
        <begin position="6"/>
        <end position="23"/>
    </location>
</feature>
<keyword evidence="1" id="KW-0472">Membrane</keyword>
<evidence type="ECO:0000256" key="1">
    <source>
        <dbReference type="SAM" id="Phobius"/>
    </source>
</evidence>
<keyword evidence="1" id="KW-1133">Transmembrane helix</keyword>